<accession>A0A0F3PJT9</accession>
<evidence type="ECO:0000313" key="1">
    <source>
        <dbReference type="EMBL" id="KJV80110.1"/>
    </source>
</evidence>
<evidence type="ECO:0000313" key="2">
    <source>
        <dbReference type="EMBL" id="KJV80227.1"/>
    </source>
</evidence>
<dbReference type="Proteomes" id="UP000033722">
    <property type="component" value="Unassembled WGS sequence"/>
</dbReference>
<name>A0A0F3PJT9_ANAPH</name>
<sequence length="37" mass="4285">MALKSIHKRSSIRSVCSVTWGDIFNIVYYERLEAVVL</sequence>
<organism evidence="2 3">
    <name type="scientific">Anaplasma phagocytophilum str. CRT53-1</name>
    <dbReference type="NCBI Taxonomy" id="1359157"/>
    <lineage>
        <taxon>Bacteria</taxon>
        <taxon>Pseudomonadati</taxon>
        <taxon>Pseudomonadota</taxon>
        <taxon>Alphaproteobacteria</taxon>
        <taxon>Rickettsiales</taxon>
        <taxon>Anaplasmataceae</taxon>
        <taxon>Anaplasma</taxon>
        <taxon>phagocytophilum group</taxon>
    </lineage>
</organism>
<dbReference type="EMBL" id="LAOD01000038">
    <property type="protein sequence ID" value="KJV80227.1"/>
    <property type="molecule type" value="Genomic_DNA"/>
</dbReference>
<dbReference type="EMBL" id="LAOD01000039">
    <property type="protein sequence ID" value="KJV80110.1"/>
    <property type="molecule type" value="Genomic_DNA"/>
</dbReference>
<comment type="caution">
    <text evidence="2">The sequence shown here is derived from an EMBL/GenBank/DDBJ whole genome shotgun (WGS) entry which is preliminary data.</text>
</comment>
<proteinExistence type="predicted"/>
<evidence type="ECO:0000313" key="3">
    <source>
        <dbReference type="Proteomes" id="UP000033722"/>
    </source>
</evidence>
<dbReference type="AlphaFoldDB" id="A0A0F3PJT9"/>
<gene>
    <name evidence="2" type="ORF">APHCRT_1582</name>
    <name evidence="1" type="ORF">APHCRT_1600</name>
</gene>
<reference evidence="2 3" key="1">
    <citation type="submission" date="2015-01" db="EMBL/GenBank/DDBJ databases">
        <title>Genome Sequencing of Rickettsiales.</title>
        <authorList>
            <person name="Daugherty S.C."/>
            <person name="Su Q."/>
            <person name="Abolude K."/>
            <person name="Beier-Sexton M."/>
            <person name="Carlyon J.A."/>
            <person name="Carter R."/>
            <person name="Day N.P."/>
            <person name="Dumler S.J."/>
            <person name="Dyachenko V."/>
            <person name="Godinez A."/>
            <person name="Kurtti T.J."/>
            <person name="Lichay M."/>
            <person name="Mullins K.E."/>
            <person name="Ott S."/>
            <person name="Pappas-Brown V."/>
            <person name="Paris D.H."/>
            <person name="Patel P."/>
            <person name="Richards A.L."/>
            <person name="Sadzewicz L."/>
            <person name="Sears K."/>
            <person name="Seidman D."/>
            <person name="Sengamalay N."/>
            <person name="Stenos J."/>
            <person name="Tallon L.J."/>
            <person name="Vincent G."/>
            <person name="Fraser C.M."/>
            <person name="Munderloh U."/>
            <person name="Dunning-Hotopp J.C."/>
        </authorList>
    </citation>
    <scope>NUCLEOTIDE SEQUENCE [LARGE SCALE GENOMIC DNA]</scope>
    <source>
        <strain evidence="2 3">CRT53-1</strain>
    </source>
</reference>
<protein>
    <submittedName>
        <fullName evidence="2">Uncharacterized protein</fullName>
    </submittedName>
</protein>